<dbReference type="Proteomes" id="UP000318453">
    <property type="component" value="Chromosome"/>
</dbReference>
<sequence length="102" mass="11470">MANSNSTQAIERLAAEIGDKVYIDVAKWHLYLSDAHLHTTVAEQLYSLLEDKSITEEQVKTVLKQISVKLGGGKTQLPLLDLVPQIALSDLMEILEEYQKEF</sequence>
<dbReference type="RefSeq" id="WP_146295502.1">
    <property type="nucleotide sequence ID" value="NZ_CP042326.1"/>
</dbReference>
<dbReference type="KEGG" id="enn:FRE64_08095"/>
<dbReference type="OrthoDB" id="465245at2"/>
<gene>
    <name evidence="1" type="ORF">FRE64_08095</name>
</gene>
<reference evidence="1" key="1">
    <citation type="submission" date="2019-08" db="EMBL/GenBank/DDBJ databases">
        <title>Carotenoids and Carotenoid Binding Proteins in the Halophilic Cyanobacterium Euhalothece sp. ZM00.</title>
        <authorList>
            <person name="Cho S.M."/>
            <person name="Song J.Y."/>
            <person name="Park Y.-I."/>
        </authorList>
    </citation>
    <scope>NUCLEOTIDE SEQUENCE [LARGE SCALE GENOMIC DNA]</scope>
    <source>
        <strain evidence="1">Z-M001</strain>
    </source>
</reference>
<proteinExistence type="predicted"/>
<accession>A0A5B8NLK6</accession>
<evidence type="ECO:0000313" key="2">
    <source>
        <dbReference type="Proteomes" id="UP000318453"/>
    </source>
</evidence>
<dbReference type="InterPro" id="IPR021518">
    <property type="entry name" value="DUF3181"/>
</dbReference>
<protein>
    <submittedName>
        <fullName evidence="1">DUF3181 family protein</fullName>
    </submittedName>
</protein>
<name>A0A5B8NLK6_9CHRO</name>
<evidence type="ECO:0000313" key="1">
    <source>
        <dbReference type="EMBL" id="QDZ39906.1"/>
    </source>
</evidence>
<organism evidence="1 2">
    <name type="scientific">Euhalothece natronophila Z-M001</name>
    <dbReference type="NCBI Taxonomy" id="522448"/>
    <lineage>
        <taxon>Bacteria</taxon>
        <taxon>Bacillati</taxon>
        <taxon>Cyanobacteriota</taxon>
        <taxon>Cyanophyceae</taxon>
        <taxon>Oscillatoriophycideae</taxon>
        <taxon>Chroococcales</taxon>
        <taxon>Halothecacae</taxon>
        <taxon>Halothece cluster</taxon>
        <taxon>Euhalothece</taxon>
    </lineage>
</organism>
<dbReference type="Pfam" id="PF11378">
    <property type="entry name" value="DUF3181"/>
    <property type="match status" value="1"/>
</dbReference>
<dbReference type="EMBL" id="CP042326">
    <property type="protein sequence ID" value="QDZ39906.1"/>
    <property type="molecule type" value="Genomic_DNA"/>
</dbReference>
<dbReference type="AlphaFoldDB" id="A0A5B8NLK6"/>
<keyword evidence="2" id="KW-1185">Reference proteome</keyword>